<evidence type="ECO:0000256" key="1">
    <source>
        <dbReference type="SAM" id="SignalP"/>
    </source>
</evidence>
<feature type="chain" id="PRO_5001645457" description="AB hydrolase-1 domain-containing protein" evidence="1">
    <location>
        <begin position="21"/>
        <end position="336"/>
    </location>
</feature>
<name>A0A067MCH8_BOTB1</name>
<gene>
    <name evidence="3" type="ORF">BOTBODRAFT_116879</name>
</gene>
<keyword evidence="1" id="KW-0732">Signal</keyword>
<dbReference type="Pfam" id="PF00561">
    <property type="entry name" value="Abhydrolase_1"/>
    <property type="match status" value="1"/>
</dbReference>
<dbReference type="PANTHER" id="PTHR43798:SF33">
    <property type="entry name" value="HYDROLASE, PUTATIVE (AFU_ORTHOLOGUE AFUA_2G14860)-RELATED"/>
    <property type="match status" value="1"/>
</dbReference>
<dbReference type="HOGENOM" id="CLU_020336_18_1_1"/>
<dbReference type="SUPFAM" id="SSF53474">
    <property type="entry name" value="alpha/beta-Hydrolases"/>
    <property type="match status" value="1"/>
</dbReference>
<evidence type="ECO:0000313" key="3">
    <source>
        <dbReference type="EMBL" id="KDQ09597.1"/>
    </source>
</evidence>
<dbReference type="InParanoid" id="A0A067MCH8"/>
<evidence type="ECO:0000313" key="4">
    <source>
        <dbReference type="Proteomes" id="UP000027195"/>
    </source>
</evidence>
<dbReference type="GO" id="GO:0016020">
    <property type="term" value="C:membrane"/>
    <property type="evidence" value="ECO:0007669"/>
    <property type="project" value="TreeGrafter"/>
</dbReference>
<dbReference type="EMBL" id="KL198076">
    <property type="protein sequence ID" value="KDQ09597.1"/>
    <property type="molecule type" value="Genomic_DNA"/>
</dbReference>
<dbReference type="InterPro" id="IPR000073">
    <property type="entry name" value="AB_hydrolase_1"/>
</dbReference>
<dbReference type="PANTHER" id="PTHR43798">
    <property type="entry name" value="MONOACYLGLYCEROL LIPASE"/>
    <property type="match status" value="1"/>
</dbReference>
<proteinExistence type="predicted"/>
<accession>A0A067MCH8</accession>
<protein>
    <recommendedName>
        <fullName evidence="2">AB hydrolase-1 domain-containing protein</fullName>
    </recommendedName>
</protein>
<evidence type="ECO:0000259" key="2">
    <source>
        <dbReference type="Pfam" id="PF00561"/>
    </source>
</evidence>
<dbReference type="Proteomes" id="UP000027195">
    <property type="component" value="Unassembled WGS sequence"/>
</dbReference>
<dbReference type="InterPro" id="IPR029058">
    <property type="entry name" value="AB_hydrolase_fold"/>
</dbReference>
<dbReference type="STRING" id="930990.A0A067MCH8"/>
<dbReference type="InterPro" id="IPR050266">
    <property type="entry name" value="AB_hydrolase_sf"/>
</dbReference>
<sequence length="336" mass="36690">MRPLTLLPFAVFALIHAASALLVSSKDGTQIWAEAKGNPRNPHFVWIHGYLLSSLVFDKLFEDETYLNNLYMVRYDIRGFGQSDKPLNAASYQSARFAEDFDAVVQAFNLHKPFAAGWSYGGTIFTDIYALHGNGVVSGFVYLAALDSTSATSSVSQPLALNTLPNLTQDANVTLYNTAEIGFVEGTIYHPSTLSFETRVAWIGLGAVIPQVVKSNLLNRTQDTTRLFAEGGPSLPVLYVAGLRDALLNDTALVELLRPKFKRFEVLTLPDSGHAVFLEGFEEVRSSVLQFVHSVIDRVSFTLISPSYLVTNLVAKPSLKGVDARRNSFGGCTGGT</sequence>
<feature type="domain" description="AB hydrolase-1" evidence="2">
    <location>
        <begin position="42"/>
        <end position="155"/>
    </location>
</feature>
<organism evidence="3 4">
    <name type="scientific">Botryobasidium botryosum (strain FD-172 SS1)</name>
    <dbReference type="NCBI Taxonomy" id="930990"/>
    <lineage>
        <taxon>Eukaryota</taxon>
        <taxon>Fungi</taxon>
        <taxon>Dikarya</taxon>
        <taxon>Basidiomycota</taxon>
        <taxon>Agaricomycotina</taxon>
        <taxon>Agaricomycetes</taxon>
        <taxon>Cantharellales</taxon>
        <taxon>Botryobasidiaceae</taxon>
        <taxon>Botryobasidium</taxon>
    </lineage>
</organism>
<keyword evidence="4" id="KW-1185">Reference proteome</keyword>
<dbReference type="OrthoDB" id="408373at2759"/>
<reference evidence="4" key="1">
    <citation type="journal article" date="2014" name="Proc. Natl. Acad. Sci. U.S.A.">
        <title>Extensive sampling of basidiomycete genomes demonstrates inadequacy of the white-rot/brown-rot paradigm for wood decay fungi.</title>
        <authorList>
            <person name="Riley R."/>
            <person name="Salamov A.A."/>
            <person name="Brown D.W."/>
            <person name="Nagy L.G."/>
            <person name="Floudas D."/>
            <person name="Held B.W."/>
            <person name="Levasseur A."/>
            <person name="Lombard V."/>
            <person name="Morin E."/>
            <person name="Otillar R."/>
            <person name="Lindquist E.A."/>
            <person name="Sun H."/>
            <person name="LaButti K.M."/>
            <person name="Schmutz J."/>
            <person name="Jabbour D."/>
            <person name="Luo H."/>
            <person name="Baker S.E."/>
            <person name="Pisabarro A.G."/>
            <person name="Walton J.D."/>
            <person name="Blanchette R.A."/>
            <person name="Henrissat B."/>
            <person name="Martin F."/>
            <person name="Cullen D."/>
            <person name="Hibbett D.S."/>
            <person name="Grigoriev I.V."/>
        </authorList>
    </citation>
    <scope>NUCLEOTIDE SEQUENCE [LARGE SCALE GENOMIC DNA]</scope>
    <source>
        <strain evidence="4">FD-172 SS1</strain>
    </source>
</reference>
<dbReference type="Gene3D" id="3.40.50.1820">
    <property type="entry name" value="alpha/beta hydrolase"/>
    <property type="match status" value="1"/>
</dbReference>
<feature type="signal peptide" evidence="1">
    <location>
        <begin position="1"/>
        <end position="20"/>
    </location>
</feature>
<dbReference type="AlphaFoldDB" id="A0A067MCH8"/>